<reference evidence="1" key="1">
    <citation type="submission" date="2018-02" db="EMBL/GenBank/DDBJ databases">
        <title>Rhizophora mucronata_Transcriptome.</title>
        <authorList>
            <person name="Meera S.P."/>
            <person name="Sreeshan A."/>
            <person name="Augustine A."/>
        </authorList>
    </citation>
    <scope>NUCLEOTIDE SEQUENCE</scope>
    <source>
        <tissue evidence="1">Leaf</tissue>
    </source>
</reference>
<protein>
    <submittedName>
        <fullName evidence="1">Uncharacterized protein</fullName>
    </submittedName>
</protein>
<sequence>MAMSEVKKKKRKFITADFSCSKERLNNQNYFSRHANLQSL</sequence>
<organism evidence="1">
    <name type="scientific">Rhizophora mucronata</name>
    <name type="common">Asiatic mangrove</name>
    <dbReference type="NCBI Taxonomy" id="61149"/>
    <lineage>
        <taxon>Eukaryota</taxon>
        <taxon>Viridiplantae</taxon>
        <taxon>Streptophyta</taxon>
        <taxon>Embryophyta</taxon>
        <taxon>Tracheophyta</taxon>
        <taxon>Spermatophyta</taxon>
        <taxon>Magnoliopsida</taxon>
        <taxon>eudicotyledons</taxon>
        <taxon>Gunneridae</taxon>
        <taxon>Pentapetalae</taxon>
        <taxon>rosids</taxon>
        <taxon>fabids</taxon>
        <taxon>Malpighiales</taxon>
        <taxon>Rhizophoraceae</taxon>
        <taxon>Rhizophora</taxon>
    </lineage>
</organism>
<proteinExistence type="predicted"/>
<dbReference type="AlphaFoldDB" id="A0A2P2MN59"/>
<name>A0A2P2MN59_RHIMU</name>
<dbReference type="EMBL" id="GGEC01051149">
    <property type="protein sequence ID" value="MBX31633.1"/>
    <property type="molecule type" value="Transcribed_RNA"/>
</dbReference>
<evidence type="ECO:0000313" key="1">
    <source>
        <dbReference type="EMBL" id="MBX31633.1"/>
    </source>
</evidence>
<accession>A0A2P2MN59</accession>